<comment type="similarity">
    <text evidence="1">Belongs to the HTATSF1 family.</text>
</comment>
<dbReference type="PROSITE" id="PS50102">
    <property type="entry name" value="RRM"/>
    <property type="match status" value="1"/>
</dbReference>
<evidence type="ECO:0000256" key="4">
    <source>
        <dbReference type="ARBA" id="ARBA00022884"/>
    </source>
</evidence>
<dbReference type="InterPro" id="IPR034392">
    <property type="entry name" value="TatSF1-like_RRM1"/>
</dbReference>
<organism evidence="10 11">
    <name type="scientific">Ostreococcus tauri</name>
    <name type="common">Marine green alga</name>
    <dbReference type="NCBI Taxonomy" id="70448"/>
    <lineage>
        <taxon>Eukaryota</taxon>
        <taxon>Viridiplantae</taxon>
        <taxon>Chlorophyta</taxon>
        <taxon>Mamiellophyceae</taxon>
        <taxon>Mamiellales</taxon>
        <taxon>Bathycoccaceae</taxon>
        <taxon>Ostreococcus</taxon>
    </lineage>
</organism>
<dbReference type="FunFam" id="3.30.70.330:FF:000329">
    <property type="entry name" value="splicing factor U2AF-associated protein 2"/>
    <property type="match status" value="1"/>
</dbReference>
<gene>
    <name evidence="10" type="ORF">OT_ostta02g04000</name>
</gene>
<evidence type="ECO:0000256" key="1">
    <source>
        <dbReference type="ARBA" id="ARBA00007747"/>
    </source>
</evidence>
<evidence type="ECO:0000259" key="9">
    <source>
        <dbReference type="PROSITE" id="PS50102"/>
    </source>
</evidence>
<dbReference type="FunCoup" id="A0A090MC62">
    <property type="interactions" value="1087"/>
</dbReference>
<feature type="domain" description="RRM" evidence="9">
    <location>
        <begin position="167"/>
        <end position="256"/>
    </location>
</feature>
<dbReference type="Proteomes" id="UP000009170">
    <property type="component" value="Unassembled WGS sequence"/>
</dbReference>
<dbReference type="Pfam" id="PF00076">
    <property type="entry name" value="RRM_1"/>
    <property type="match status" value="2"/>
</dbReference>
<feature type="compositionally biased region" description="Basic and acidic residues" evidence="8">
    <location>
        <begin position="257"/>
        <end position="267"/>
    </location>
</feature>
<evidence type="ECO:0000256" key="3">
    <source>
        <dbReference type="ARBA" id="ARBA00022737"/>
    </source>
</evidence>
<dbReference type="KEGG" id="ota:OT_ostta02g04000"/>
<keyword evidence="11" id="KW-1185">Reference proteome</keyword>
<name>A0A090MC62_OSTTA</name>
<dbReference type="GO" id="GO:0000398">
    <property type="term" value="P:mRNA splicing, via spliceosome"/>
    <property type="evidence" value="ECO:0007669"/>
    <property type="project" value="InterPro"/>
</dbReference>
<dbReference type="GeneID" id="9837077"/>
<dbReference type="InterPro" id="IPR000504">
    <property type="entry name" value="RRM_dom"/>
</dbReference>
<dbReference type="AlphaFoldDB" id="A0A090MC62"/>
<reference evidence="10 11" key="2">
    <citation type="journal article" date="2014" name="BMC Genomics">
        <title>An improved genome of the model marine alga Ostreococcus tauri unfolds by assessing Illumina de novo assemblies.</title>
        <authorList>
            <person name="Blanc-Mathieu R."/>
            <person name="Verhelst B."/>
            <person name="Derelle E."/>
            <person name="Rombauts S."/>
            <person name="Bouget F.Y."/>
            <person name="Carre I."/>
            <person name="Chateau A."/>
            <person name="Eyre-Walker A."/>
            <person name="Grimsley N."/>
            <person name="Moreau H."/>
            <person name="Piegu B."/>
            <person name="Rivals E."/>
            <person name="Schackwitz W."/>
            <person name="Van de Peer Y."/>
            <person name="Piganeau G."/>
        </authorList>
    </citation>
    <scope>NUCLEOTIDE SEQUENCE [LARGE SCALE GENOMIC DNA]</scope>
    <source>
        <strain evidence="11">OTTH 0595 / CCAP 157/2 / RCC745</strain>
    </source>
</reference>
<feature type="coiled-coil region" evidence="7">
    <location>
        <begin position="18"/>
        <end position="45"/>
    </location>
</feature>
<dbReference type="FunFam" id="3.30.70.330:FF:000105">
    <property type="entry name" value="HIV Tat-specific factor 1 homolog"/>
    <property type="match status" value="1"/>
</dbReference>
<dbReference type="InterPro" id="IPR034393">
    <property type="entry name" value="TatSF1-like"/>
</dbReference>
<evidence type="ECO:0000256" key="8">
    <source>
        <dbReference type="SAM" id="MobiDB-lite"/>
    </source>
</evidence>
<dbReference type="CDD" id="cd12281">
    <property type="entry name" value="RRM1_TatSF1_like"/>
    <property type="match status" value="1"/>
</dbReference>
<dbReference type="OrthoDB" id="10258585at2759"/>
<evidence type="ECO:0000313" key="11">
    <source>
        <dbReference type="Proteomes" id="UP000009170"/>
    </source>
</evidence>
<keyword evidence="5" id="KW-0508">mRNA splicing</keyword>
<keyword evidence="3" id="KW-0677">Repeat</keyword>
<dbReference type="PANTHER" id="PTHR15608:SF0">
    <property type="entry name" value="HIV TAT-SPECIFIC FACTOR 1"/>
    <property type="match status" value="1"/>
</dbReference>
<keyword evidence="4 6" id="KW-0694">RNA-binding</keyword>
<dbReference type="GO" id="GO:0005684">
    <property type="term" value="C:U2-type spliceosomal complex"/>
    <property type="evidence" value="ECO:0007669"/>
    <property type="project" value="TreeGrafter"/>
</dbReference>
<evidence type="ECO:0000256" key="5">
    <source>
        <dbReference type="ARBA" id="ARBA00023187"/>
    </source>
</evidence>
<dbReference type="InterPro" id="IPR035979">
    <property type="entry name" value="RBD_domain_sf"/>
</dbReference>
<dbReference type="CDD" id="cd12285">
    <property type="entry name" value="RRM3_RBM39_like"/>
    <property type="match status" value="1"/>
</dbReference>
<dbReference type="PANTHER" id="PTHR15608">
    <property type="entry name" value="SPLICING FACTOR U2AF-ASSOCIATED PROTEIN 2"/>
    <property type="match status" value="1"/>
</dbReference>
<dbReference type="InParanoid" id="A0A090MC62"/>
<keyword evidence="7" id="KW-0175">Coiled coil</keyword>
<dbReference type="RefSeq" id="XP_003075242.2">
    <property type="nucleotide sequence ID" value="XM_003075194.2"/>
</dbReference>
<proteinExistence type="inferred from homology"/>
<accession>A0A090MC62</accession>
<evidence type="ECO:0000256" key="2">
    <source>
        <dbReference type="ARBA" id="ARBA00022664"/>
    </source>
</evidence>
<feature type="region of interest" description="Disordered" evidence="8">
    <location>
        <begin position="256"/>
        <end position="279"/>
    </location>
</feature>
<dbReference type="SUPFAM" id="SSF54928">
    <property type="entry name" value="RNA-binding domain, RBD"/>
    <property type="match status" value="1"/>
</dbReference>
<feature type="compositionally biased region" description="Acidic residues" evidence="8">
    <location>
        <begin position="421"/>
        <end position="445"/>
    </location>
</feature>
<feature type="coiled-coil region" evidence="7">
    <location>
        <begin position="130"/>
        <end position="157"/>
    </location>
</feature>
<evidence type="ECO:0000313" key="10">
    <source>
        <dbReference type="EMBL" id="CEG01164.1"/>
    </source>
</evidence>
<evidence type="ECO:0000256" key="7">
    <source>
        <dbReference type="SAM" id="Coils"/>
    </source>
</evidence>
<reference evidence="11" key="1">
    <citation type="journal article" date="2006" name="Proc. Natl. Acad. Sci. U.S.A.">
        <title>Genome analysis of the smallest free-living eukaryote Ostreococcus tauri unveils many unique features.</title>
        <authorList>
            <person name="Derelle E."/>
            <person name="Ferraz C."/>
            <person name="Rombauts S."/>
            <person name="Rouze P."/>
            <person name="Worden A.Z."/>
            <person name="Robbens S."/>
            <person name="Partensky F."/>
            <person name="Degroeve S."/>
            <person name="Echeynie S."/>
            <person name="Cooke R."/>
            <person name="Saeys Y."/>
            <person name="Wuyts J."/>
            <person name="Jabbari K."/>
            <person name="Bowler C."/>
            <person name="Panaud O."/>
            <person name="Piegu B."/>
            <person name="Ball S.G."/>
            <person name="Ral J.-P."/>
            <person name="Bouget F.-Y."/>
            <person name="Piganeau G."/>
            <person name="De Baets B."/>
            <person name="Picard A."/>
            <person name="Delseny M."/>
            <person name="Demaille J."/>
            <person name="Van de Peer Y."/>
            <person name="Moreau H."/>
        </authorList>
    </citation>
    <scope>NUCLEOTIDE SEQUENCE [LARGE SCALE GENOMIC DNA]</scope>
    <source>
        <strain evidence="11">OTTH 0595 / CCAP 157/2 / RCC745</strain>
    </source>
</reference>
<feature type="region of interest" description="Disordered" evidence="8">
    <location>
        <begin position="410"/>
        <end position="445"/>
    </location>
</feature>
<dbReference type="GO" id="GO:0003723">
    <property type="term" value="F:RNA binding"/>
    <property type="evidence" value="ECO:0007669"/>
    <property type="project" value="UniProtKB-UniRule"/>
</dbReference>
<comment type="caution">
    <text evidence="10">The sequence shown here is derived from an EMBL/GenBank/DDBJ whole genome shotgun (WGS) entry which is preliminary data.</text>
</comment>
<dbReference type="STRING" id="70448.A0A090MC62"/>
<dbReference type="SMART" id="SM00360">
    <property type="entry name" value="RRM"/>
    <property type="match status" value="2"/>
</dbReference>
<evidence type="ECO:0000256" key="6">
    <source>
        <dbReference type="PROSITE-ProRule" id="PRU00176"/>
    </source>
</evidence>
<dbReference type="EMBL" id="CAID01000002">
    <property type="protein sequence ID" value="CEG01164.1"/>
    <property type="molecule type" value="Genomic_DNA"/>
</dbReference>
<dbReference type="Gene3D" id="3.30.70.330">
    <property type="match status" value="2"/>
</dbReference>
<sequence length="445" mass="49396">MSSCYMGSNDAEYVTRRRMDATDALAAFRAELADAEGRREREEATPASFVDDDGTAYAWDVALGRFVGVHEESLEGGFVTQEDDASHMTFVDDDDDARARLDALAAFEEINARRVAIESEDGGTKAAKEARKRESALARAAAKAKRAREEREKENAGAFERGRAKSSAVYVTGLPSDCTETELFETFKKCGVVKLDSRTAKPRVKLYSGEDGKLKGDGLVVFLKAPSVDLAISLLDQAELRPGDASTVMTVTAASFEQKEDKDESRGAKVPRKGMSKEERKRAAAMLRRQEAEALGWSGFDDEIDKKKLIVVLRHMFKLEEMYADAGLRKELEEDVMEEARRTCGPVESVKTYTTSKDGTMTICFKSIEAADACVTAWNGRWFDGRQIAASIWDGKSKFVSEESEAAQKERLDNFVRELGGGDEDEDSEDEDSEEEDEEEEEEEE</sequence>
<dbReference type="GO" id="GO:0005686">
    <property type="term" value="C:U2 snRNP"/>
    <property type="evidence" value="ECO:0007669"/>
    <property type="project" value="TreeGrafter"/>
</dbReference>
<dbReference type="InterPro" id="IPR012677">
    <property type="entry name" value="Nucleotide-bd_a/b_plait_sf"/>
</dbReference>
<protein>
    <submittedName>
        <fullName evidence="10">Nucleotide-binding, alpha-beta plait</fullName>
    </submittedName>
</protein>
<keyword evidence="2" id="KW-0507">mRNA processing</keyword>